<evidence type="ECO:0000259" key="5">
    <source>
        <dbReference type="PROSITE" id="PS51063"/>
    </source>
</evidence>
<organism evidence="6 7">
    <name type="scientific">Alkalibacter saccharofermentans DSM 14828</name>
    <dbReference type="NCBI Taxonomy" id="1120975"/>
    <lineage>
        <taxon>Bacteria</taxon>
        <taxon>Bacillati</taxon>
        <taxon>Bacillota</taxon>
        <taxon>Clostridia</taxon>
        <taxon>Eubacteriales</taxon>
        <taxon>Eubacteriaceae</taxon>
        <taxon>Alkalibacter</taxon>
    </lineage>
</organism>
<dbReference type="InterPro" id="IPR012318">
    <property type="entry name" value="HTH_CRP"/>
</dbReference>
<feature type="domain" description="HTH crp-type" evidence="5">
    <location>
        <begin position="155"/>
        <end position="223"/>
    </location>
</feature>
<keyword evidence="3" id="KW-0804">Transcription</keyword>
<keyword evidence="6" id="KW-0808">Transferase</keyword>
<dbReference type="InterPro" id="IPR018490">
    <property type="entry name" value="cNMP-bd_dom_sf"/>
</dbReference>
<dbReference type="PANTHER" id="PTHR24567">
    <property type="entry name" value="CRP FAMILY TRANSCRIPTIONAL REGULATORY PROTEIN"/>
    <property type="match status" value="1"/>
</dbReference>
<dbReference type="SUPFAM" id="SSF46785">
    <property type="entry name" value="Winged helix' DNA-binding domain"/>
    <property type="match status" value="1"/>
</dbReference>
<dbReference type="SMART" id="SM00100">
    <property type="entry name" value="cNMP"/>
    <property type="match status" value="1"/>
</dbReference>
<feature type="domain" description="Cyclic nucleotide-binding" evidence="4">
    <location>
        <begin position="14"/>
        <end position="116"/>
    </location>
</feature>
<gene>
    <name evidence="6" type="ORF">SAMN02746064_01617</name>
</gene>
<sequence>MLKKYYKILEKNPLFDNIDDYSIDQLLGCLQPKVKTYEKNEFIAFAGDEFTSIGVVLEGQVTVIKENASGNKVMMSLLDPGDMFGEMIAFSNFSKWPATVQATKNATIMFMEKSAIVGDCPKMCTWHKSLIQNMLKIVSNRALMLNKKVEYLSIKSMRGKLSNFFLEEYKKSKGQVLDLSMNRNELADFLNVSRPSMSREMGKLKEEGIIDYKKNQIRIIDFDGLKEMAE</sequence>
<dbReference type="GO" id="GO:0005829">
    <property type="term" value="C:cytosol"/>
    <property type="evidence" value="ECO:0007669"/>
    <property type="project" value="TreeGrafter"/>
</dbReference>
<dbReference type="GO" id="GO:0003677">
    <property type="term" value="F:DNA binding"/>
    <property type="evidence" value="ECO:0007669"/>
    <property type="project" value="UniProtKB-KW"/>
</dbReference>
<dbReference type="OrthoDB" id="3176638at2"/>
<accession>A0A1M4XXA0</accession>
<proteinExistence type="predicted"/>
<dbReference type="InterPro" id="IPR014710">
    <property type="entry name" value="RmlC-like_jellyroll"/>
</dbReference>
<keyword evidence="7" id="KW-1185">Reference proteome</keyword>
<dbReference type="AlphaFoldDB" id="A0A1M4XXA0"/>
<dbReference type="GO" id="GO:0003700">
    <property type="term" value="F:DNA-binding transcription factor activity"/>
    <property type="evidence" value="ECO:0007669"/>
    <property type="project" value="TreeGrafter"/>
</dbReference>
<evidence type="ECO:0000256" key="3">
    <source>
        <dbReference type="ARBA" id="ARBA00023163"/>
    </source>
</evidence>
<keyword evidence="1" id="KW-0805">Transcription regulation</keyword>
<evidence type="ECO:0000313" key="6">
    <source>
        <dbReference type="EMBL" id="SHE98089.1"/>
    </source>
</evidence>
<dbReference type="PROSITE" id="PS51063">
    <property type="entry name" value="HTH_CRP_2"/>
    <property type="match status" value="1"/>
</dbReference>
<dbReference type="SUPFAM" id="SSF51206">
    <property type="entry name" value="cAMP-binding domain-like"/>
    <property type="match status" value="1"/>
</dbReference>
<dbReference type="InterPro" id="IPR050397">
    <property type="entry name" value="Env_Response_Regulators"/>
</dbReference>
<keyword evidence="2" id="KW-0238">DNA-binding</keyword>
<name>A0A1M4XXA0_9FIRM</name>
<evidence type="ECO:0000313" key="7">
    <source>
        <dbReference type="Proteomes" id="UP000184251"/>
    </source>
</evidence>
<evidence type="ECO:0000259" key="4">
    <source>
        <dbReference type="PROSITE" id="PS50042"/>
    </source>
</evidence>
<dbReference type="STRING" id="1120975.SAMN02746064_01617"/>
<evidence type="ECO:0000256" key="1">
    <source>
        <dbReference type="ARBA" id="ARBA00023015"/>
    </source>
</evidence>
<keyword evidence="6" id="KW-0418">Kinase</keyword>
<dbReference type="Gene3D" id="2.60.120.10">
    <property type="entry name" value="Jelly Rolls"/>
    <property type="match status" value="1"/>
</dbReference>
<reference evidence="6 7" key="1">
    <citation type="submission" date="2016-11" db="EMBL/GenBank/DDBJ databases">
        <authorList>
            <person name="Jaros S."/>
            <person name="Januszkiewicz K."/>
            <person name="Wedrychowicz H."/>
        </authorList>
    </citation>
    <scope>NUCLEOTIDE SEQUENCE [LARGE SCALE GENOMIC DNA]</scope>
    <source>
        <strain evidence="6 7">DSM 14828</strain>
    </source>
</reference>
<dbReference type="GO" id="GO:0016301">
    <property type="term" value="F:kinase activity"/>
    <property type="evidence" value="ECO:0007669"/>
    <property type="project" value="UniProtKB-KW"/>
</dbReference>
<dbReference type="SMART" id="SM00419">
    <property type="entry name" value="HTH_CRP"/>
    <property type="match status" value="1"/>
</dbReference>
<dbReference type="PROSITE" id="PS50042">
    <property type="entry name" value="CNMP_BINDING_3"/>
    <property type="match status" value="1"/>
</dbReference>
<dbReference type="InterPro" id="IPR000595">
    <property type="entry name" value="cNMP-bd_dom"/>
</dbReference>
<protein>
    <submittedName>
        <fullName evidence="6">cAMP-binding domain of CRP or a regulatory subunit of cAMP-dependent protein kinases</fullName>
    </submittedName>
</protein>
<dbReference type="Proteomes" id="UP000184251">
    <property type="component" value="Unassembled WGS sequence"/>
</dbReference>
<dbReference type="InterPro" id="IPR036390">
    <property type="entry name" value="WH_DNA-bd_sf"/>
</dbReference>
<dbReference type="EMBL" id="FQTU01000011">
    <property type="protein sequence ID" value="SHE98089.1"/>
    <property type="molecule type" value="Genomic_DNA"/>
</dbReference>
<dbReference type="Pfam" id="PF00027">
    <property type="entry name" value="cNMP_binding"/>
    <property type="match status" value="1"/>
</dbReference>
<dbReference type="PANTHER" id="PTHR24567:SF58">
    <property type="entry name" value="CYCLIC AMP-BINDING REGULATORY PROTEIN"/>
    <property type="match status" value="1"/>
</dbReference>
<dbReference type="Pfam" id="PF13545">
    <property type="entry name" value="HTH_Crp_2"/>
    <property type="match status" value="1"/>
</dbReference>
<dbReference type="CDD" id="cd00038">
    <property type="entry name" value="CAP_ED"/>
    <property type="match status" value="1"/>
</dbReference>
<evidence type="ECO:0000256" key="2">
    <source>
        <dbReference type="ARBA" id="ARBA00023125"/>
    </source>
</evidence>
<dbReference type="RefSeq" id="WP_073270896.1">
    <property type="nucleotide sequence ID" value="NZ_FQTU01000011.1"/>
</dbReference>